<dbReference type="Pfam" id="PF00379">
    <property type="entry name" value="Chitin_bind_4"/>
    <property type="match status" value="1"/>
</dbReference>
<sequence length="162" mass="17811">MSHIRVNLRKNPNYPKPKTHAQLITIISSSQKLLIITILVAYAAADVSHIVGKSGEAQAKILKQELDIGHEGQYQWSYDTENGISANEQGALKNVPGAETPSQVAQGQARWTAPNGEVIEFQYTADENGYRAEGAHIPTPHPVPEAILRALDYIRTHPPKEN</sequence>
<keyword evidence="2" id="KW-0732">Signal</keyword>
<evidence type="ECO:0000313" key="3">
    <source>
        <dbReference type="EMBL" id="CAH0731227.1"/>
    </source>
</evidence>
<reference evidence="3" key="1">
    <citation type="submission" date="2021-12" db="EMBL/GenBank/DDBJ databases">
        <authorList>
            <person name="Martin H S."/>
        </authorList>
    </citation>
    <scope>NUCLEOTIDE SEQUENCE</scope>
</reference>
<dbReference type="AlphaFoldDB" id="A0A8J9V4M6"/>
<dbReference type="GO" id="GO:0062129">
    <property type="term" value="C:chitin-based extracellular matrix"/>
    <property type="evidence" value="ECO:0007669"/>
    <property type="project" value="TreeGrafter"/>
</dbReference>
<name>A0A8J9V4M6_9NEOP</name>
<keyword evidence="4" id="KW-1185">Reference proteome</keyword>
<dbReference type="GO" id="GO:0008010">
    <property type="term" value="F:structural constituent of chitin-based larval cuticle"/>
    <property type="evidence" value="ECO:0007669"/>
    <property type="project" value="TreeGrafter"/>
</dbReference>
<dbReference type="InterPro" id="IPR000618">
    <property type="entry name" value="Insect_cuticle"/>
</dbReference>
<dbReference type="PANTHER" id="PTHR10380">
    <property type="entry name" value="CUTICLE PROTEIN"/>
    <property type="match status" value="1"/>
</dbReference>
<organism evidence="3 4">
    <name type="scientific">Brenthis ino</name>
    <name type="common">lesser marbled fritillary</name>
    <dbReference type="NCBI Taxonomy" id="405034"/>
    <lineage>
        <taxon>Eukaryota</taxon>
        <taxon>Metazoa</taxon>
        <taxon>Ecdysozoa</taxon>
        <taxon>Arthropoda</taxon>
        <taxon>Hexapoda</taxon>
        <taxon>Insecta</taxon>
        <taxon>Pterygota</taxon>
        <taxon>Neoptera</taxon>
        <taxon>Endopterygota</taxon>
        <taxon>Lepidoptera</taxon>
        <taxon>Glossata</taxon>
        <taxon>Ditrysia</taxon>
        <taxon>Papilionoidea</taxon>
        <taxon>Nymphalidae</taxon>
        <taxon>Heliconiinae</taxon>
        <taxon>Argynnini</taxon>
        <taxon>Brenthis</taxon>
    </lineage>
</organism>
<dbReference type="InterPro" id="IPR031311">
    <property type="entry name" value="CHIT_BIND_RR_consensus"/>
</dbReference>
<keyword evidence="1" id="KW-0193">Cuticle</keyword>
<dbReference type="PANTHER" id="PTHR10380:SF238">
    <property type="entry name" value="CUTICULAR PROTEIN 65EA-RELATED"/>
    <property type="match status" value="1"/>
</dbReference>
<accession>A0A8J9V4M6</accession>
<proteinExistence type="predicted"/>
<dbReference type="OrthoDB" id="6343684at2759"/>
<dbReference type="InterPro" id="IPR050468">
    <property type="entry name" value="Cuticle_Struct_Prot"/>
</dbReference>
<feature type="non-terminal residue" evidence="3">
    <location>
        <position position="162"/>
    </location>
</feature>
<gene>
    <name evidence="3" type="ORF">BINO364_LOCUS16123</name>
</gene>
<protein>
    <submittedName>
        <fullName evidence="3">Uncharacterized protein</fullName>
    </submittedName>
</protein>
<evidence type="ECO:0000256" key="2">
    <source>
        <dbReference type="ARBA" id="ARBA00022729"/>
    </source>
</evidence>
<dbReference type="EMBL" id="OV170229">
    <property type="protein sequence ID" value="CAH0731227.1"/>
    <property type="molecule type" value="Genomic_DNA"/>
</dbReference>
<evidence type="ECO:0000256" key="1">
    <source>
        <dbReference type="ARBA" id="ARBA00022460"/>
    </source>
</evidence>
<dbReference type="PROSITE" id="PS00233">
    <property type="entry name" value="CHIT_BIND_RR_1"/>
    <property type="match status" value="1"/>
</dbReference>
<evidence type="ECO:0000313" key="4">
    <source>
        <dbReference type="Proteomes" id="UP000838878"/>
    </source>
</evidence>
<dbReference type="Proteomes" id="UP000838878">
    <property type="component" value="Chromosome 9"/>
</dbReference>